<name>A0A3P7ISI7_STRVU</name>
<dbReference type="SUPFAM" id="SSF48264">
    <property type="entry name" value="Cytochrome P450"/>
    <property type="match status" value="1"/>
</dbReference>
<evidence type="ECO:0000256" key="8">
    <source>
        <dbReference type="ARBA" id="ARBA00022848"/>
    </source>
</evidence>
<comment type="similarity">
    <text evidence="4">Belongs to the cytochrome P450 family.</text>
</comment>
<dbReference type="GO" id="GO:0005506">
    <property type="term" value="F:iron ion binding"/>
    <property type="evidence" value="ECO:0007669"/>
    <property type="project" value="InterPro"/>
</dbReference>
<evidence type="ECO:0000256" key="5">
    <source>
        <dbReference type="ARBA" id="ARBA00022617"/>
    </source>
</evidence>
<dbReference type="GO" id="GO:0004497">
    <property type="term" value="F:monooxygenase activity"/>
    <property type="evidence" value="ECO:0007669"/>
    <property type="project" value="UniProtKB-KW"/>
</dbReference>
<evidence type="ECO:0000313" key="13">
    <source>
        <dbReference type="EMBL" id="VDM76150.1"/>
    </source>
</evidence>
<keyword evidence="9" id="KW-0560">Oxidoreductase</keyword>
<protein>
    <recommendedName>
        <fullName evidence="15">Cytochrome P450</fullName>
    </recommendedName>
</protein>
<dbReference type="FunFam" id="1.10.630.10:FF:000238">
    <property type="entry name" value="Cytochrome P450 2A6"/>
    <property type="match status" value="1"/>
</dbReference>
<keyword evidence="6" id="KW-0479">Metal-binding</keyword>
<evidence type="ECO:0000256" key="10">
    <source>
        <dbReference type="ARBA" id="ARBA00023004"/>
    </source>
</evidence>
<evidence type="ECO:0000256" key="1">
    <source>
        <dbReference type="ARBA" id="ARBA00001971"/>
    </source>
</evidence>
<keyword evidence="7" id="KW-0256">Endoplasmic reticulum</keyword>
<sequence length="369" mass="42893">MLAVFALFLITPILFYIWRFYENVKRYPKGPTPLPIIGNLHSIDLEKIHEYLAEVQKDYGNVFTVWLPKPHVIITELEAIKEAFVKKGEDFSGRSGLIPDTLFSYVENGGIIFSEGDNWKEQRRTSLHILRDFGMGKNSMEEQVHLFIYDSTPLNYGVDGPNCKNVDCFFSFPIFVANVINKVVFGYTYEYNNCDRLMRVANAVNEIFLDMRYEFDWILCFIKGIYTTSWKSKLIMMTQLVPSILRIPYVAKFVKGQFDEQFALIWKNINEDVEKCLKSWDPDQEPECFVHAYVKQMKCNPMLDRDNLINSCSDLFLAGMETTATTLRWSTLYLSKYPKVQDKMRDEILSLLGADGKPSMAMRTQLPYT</sequence>
<evidence type="ECO:0000313" key="14">
    <source>
        <dbReference type="Proteomes" id="UP000270094"/>
    </source>
</evidence>
<evidence type="ECO:0000256" key="7">
    <source>
        <dbReference type="ARBA" id="ARBA00022824"/>
    </source>
</evidence>
<keyword evidence="14" id="KW-1185">Reference proteome</keyword>
<evidence type="ECO:0000256" key="2">
    <source>
        <dbReference type="ARBA" id="ARBA00004174"/>
    </source>
</evidence>
<dbReference type="Pfam" id="PF00067">
    <property type="entry name" value="p450"/>
    <property type="match status" value="1"/>
</dbReference>
<dbReference type="PANTHER" id="PTHR24284:SF1">
    <property type="entry name" value="CYTOCHROME P450 FAMILY"/>
    <property type="match status" value="1"/>
</dbReference>
<keyword evidence="5" id="KW-0349">Heme</keyword>
<dbReference type="EMBL" id="UYYB01096434">
    <property type="protein sequence ID" value="VDM76150.1"/>
    <property type="molecule type" value="Genomic_DNA"/>
</dbReference>
<dbReference type="Gene3D" id="1.10.630.10">
    <property type="entry name" value="Cytochrome P450"/>
    <property type="match status" value="1"/>
</dbReference>
<evidence type="ECO:0000256" key="6">
    <source>
        <dbReference type="ARBA" id="ARBA00022723"/>
    </source>
</evidence>
<keyword evidence="11" id="KW-0503">Monooxygenase</keyword>
<keyword evidence="8" id="KW-0492">Microsome</keyword>
<evidence type="ECO:0000256" key="3">
    <source>
        <dbReference type="ARBA" id="ARBA00004406"/>
    </source>
</evidence>
<dbReference type="GO" id="GO:0005789">
    <property type="term" value="C:endoplasmic reticulum membrane"/>
    <property type="evidence" value="ECO:0007669"/>
    <property type="project" value="UniProtKB-SubCell"/>
</dbReference>
<gene>
    <name evidence="13" type="ORF">SVUK_LOCUS11148</name>
</gene>
<organism evidence="13 14">
    <name type="scientific">Strongylus vulgaris</name>
    <name type="common">Blood worm</name>
    <dbReference type="NCBI Taxonomy" id="40348"/>
    <lineage>
        <taxon>Eukaryota</taxon>
        <taxon>Metazoa</taxon>
        <taxon>Ecdysozoa</taxon>
        <taxon>Nematoda</taxon>
        <taxon>Chromadorea</taxon>
        <taxon>Rhabditida</taxon>
        <taxon>Rhabditina</taxon>
        <taxon>Rhabditomorpha</taxon>
        <taxon>Strongyloidea</taxon>
        <taxon>Strongylidae</taxon>
        <taxon>Strongylus</taxon>
    </lineage>
</organism>
<dbReference type="AlphaFoldDB" id="A0A3P7ISI7"/>
<dbReference type="InterPro" id="IPR036396">
    <property type="entry name" value="Cyt_P450_sf"/>
</dbReference>
<evidence type="ECO:0000256" key="9">
    <source>
        <dbReference type="ARBA" id="ARBA00023002"/>
    </source>
</evidence>
<proteinExistence type="inferred from homology"/>
<accession>A0A3P7ISI7</accession>
<dbReference type="GO" id="GO:0020037">
    <property type="term" value="F:heme binding"/>
    <property type="evidence" value="ECO:0007669"/>
    <property type="project" value="InterPro"/>
</dbReference>
<evidence type="ECO:0000256" key="11">
    <source>
        <dbReference type="ARBA" id="ARBA00023033"/>
    </source>
</evidence>
<dbReference type="OrthoDB" id="5837859at2759"/>
<dbReference type="InterPro" id="IPR002401">
    <property type="entry name" value="Cyt_P450_E_grp-I"/>
</dbReference>
<dbReference type="InterPro" id="IPR001128">
    <property type="entry name" value="Cyt_P450"/>
</dbReference>
<comment type="cofactor">
    <cofactor evidence="1">
        <name>heme</name>
        <dbReference type="ChEBI" id="CHEBI:30413"/>
    </cofactor>
</comment>
<dbReference type="PANTHER" id="PTHR24284">
    <property type="entry name" value="CYTOCHROME P450 FAMILY"/>
    <property type="match status" value="1"/>
</dbReference>
<keyword evidence="12" id="KW-0472">Membrane</keyword>
<dbReference type="Proteomes" id="UP000270094">
    <property type="component" value="Unassembled WGS sequence"/>
</dbReference>
<keyword evidence="10" id="KW-0408">Iron</keyword>
<evidence type="ECO:0008006" key="15">
    <source>
        <dbReference type="Google" id="ProtNLM"/>
    </source>
</evidence>
<evidence type="ECO:0000256" key="12">
    <source>
        <dbReference type="ARBA" id="ARBA00023136"/>
    </source>
</evidence>
<evidence type="ECO:0000256" key="4">
    <source>
        <dbReference type="ARBA" id="ARBA00010617"/>
    </source>
</evidence>
<dbReference type="GO" id="GO:0016705">
    <property type="term" value="F:oxidoreductase activity, acting on paired donors, with incorporation or reduction of molecular oxygen"/>
    <property type="evidence" value="ECO:0007669"/>
    <property type="project" value="InterPro"/>
</dbReference>
<reference evidence="13 14" key="1">
    <citation type="submission" date="2018-11" db="EMBL/GenBank/DDBJ databases">
        <authorList>
            <consortium name="Pathogen Informatics"/>
        </authorList>
    </citation>
    <scope>NUCLEOTIDE SEQUENCE [LARGE SCALE GENOMIC DNA]</scope>
</reference>
<comment type="subcellular location">
    <subcellularLocation>
        <location evidence="3">Endoplasmic reticulum membrane</location>
        <topology evidence="3">Peripheral membrane protein</topology>
    </subcellularLocation>
    <subcellularLocation>
        <location evidence="2">Microsome membrane</location>
        <topology evidence="2">Peripheral membrane protein</topology>
    </subcellularLocation>
</comment>
<dbReference type="PRINTS" id="PR00463">
    <property type="entry name" value="EP450I"/>
</dbReference>